<dbReference type="Pfam" id="PF13508">
    <property type="entry name" value="Acetyltransf_7"/>
    <property type="match status" value="1"/>
</dbReference>
<sequence length="171" mass="19163">MARQPRLHHCSTFPEICLPMNFRHYKATDKHTCLAIFDSNSDTYFDASERAEFEAYLDSLGSDSHYFVVELQGCTVACGGFGIYEDTGSLCWGMVLRSYHGKGIGNALTRYRLNKLRQSPVVSVVKIETSQHTQAFYARHGFVVLNTVEDGFGVGIDCVAMQLSVRGDEFK</sequence>
<gene>
    <name evidence="2" type="ORF">BCF53_11225</name>
</gene>
<name>A0A4V2UJD6_9GAMM</name>
<evidence type="ECO:0000313" key="2">
    <source>
        <dbReference type="EMBL" id="TCS39740.1"/>
    </source>
</evidence>
<evidence type="ECO:0000313" key="3">
    <source>
        <dbReference type="Proteomes" id="UP000295793"/>
    </source>
</evidence>
<dbReference type="Gene3D" id="3.40.630.30">
    <property type="match status" value="1"/>
</dbReference>
<dbReference type="PROSITE" id="PS51186">
    <property type="entry name" value="GNAT"/>
    <property type="match status" value="1"/>
</dbReference>
<dbReference type="InterPro" id="IPR000182">
    <property type="entry name" value="GNAT_dom"/>
</dbReference>
<protein>
    <submittedName>
        <fullName evidence="2">Putative GNAT family N-acyltransferase</fullName>
    </submittedName>
</protein>
<organism evidence="2 3">
    <name type="scientific">Reinekea marinisedimentorum</name>
    <dbReference type="NCBI Taxonomy" id="230495"/>
    <lineage>
        <taxon>Bacteria</taxon>
        <taxon>Pseudomonadati</taxon>
        <taxon>Pseudomonadota</taxon>
        <taxon>Gammaproteobacteria</taxon>
        <taxon>Oceanospirillales</taxon>
        <taxon>Saccharospirillaceae</taxon>
        <taxon>Reinekea</taxon>
    </lineage>
</organism>
<proteinExistence type="predicted"/>
<dbReference type="GO" id="GO:0016747">
    <property type="term" value="F:acyltransferase activity, transferring groups other than amino-acyl groups"/>
    <property type="evidence" value="ECO:0007669"/>
    <property type="project" value="InterPro"/>
</dbReference>
<evidence type="ECO:0000259" key="1">
    <source>
        <dbReference type="PROSITE" id="PS51186"/>
    </source>
</evidence>
<dbReference type="InterPro" id="IPR016181">
    <property type="entry name" value="Acyl_CoA_acyltransferase"/>
</dbReference>
<comment type="caution">
    <text evidence="2">The sequence shown here is derived from an EMBL/GenBank/DDBJ whole genome shotgun (WGS) entry which is preliminary data.</text>
</comment>
<keyword evidence="2" id="KW-0012">Acyltransferase</keyword>
<dbReference type="SUPFAM" id="SSF55729">
    <property type="entry name" value="Acyl-CoA N-acyltransferases (Nat)"/>
    <property type="match status" value="1"/>
</dbReference>
<dbReference type="Proteomes" id="UP000295793">
    <property type="component" value="Unassembled WGS sequence"/>
</dbReference>
<dbReference type="EMBL" id="SLZR01000012">
    <property type="protein sequence ID" value="TCS39740.1"/>
    <property type="molecule type" value="Genomic_DNA"/>
</dbReference>
<keyword evidence="3" id="KW-1185">Reference proteome</keyword>
<dbReference type="AlphaFoldDB" id="A0A4V2UJD6"/>
<keyword evidence="2" id="KW-0808">Transferase</keyword>
<reference evidence="2 3" key="1">
    <citation type="submission" date="2019-03" db="EMBL/GenBank/DDBJ databases">
        <title>Genomic Encyclopedia of Archaeal and Bacterial Type Strains, Phase II (KMG-II): from individual species to whole genera.</title>
        <authorList>
            <person name="Goeker M."/>
        </authorList>
    </citation>
    <scope>NUCLEOTIDE SEQUENCE [LARGE SCALE GENOMIC DNA]</scope>
    <source>
        <strain evidence="2 3">DSM 15388</strain>
    </source>
</reference>
<feature type="domain" description="N-acetyltransferase" evidence="1">
    <location>
        <begin position="20"/>
        <end position="166"/>
    </location>
</feature>
<dbReference type="CDD" id="cd04301">
    <property type="entry name" value="NAT_SF"/>
    <property type="match status" value="1"/>
</dbReference>
<accession>A0A4V2UJD6</accession>